<protein>
    <recommendedName>
        <fullName evidence="6">TVP38/TMEM64 family membrane protein</fullName>
    </recommendedName>
</protein>
<dbReference type="PANTHER" id="PTHR12677">
    <property type="entry name" value="GOLGI APPARATUS MEMBRANE PROTEIN TVP38-RELATED"/>
    <property type="match status" value="1"/>
</dbReference>
<feature type="domain" description="VTT" evidence="7">
    <location>
        <begin position="89"/>
        <end position="204"/>
    </location>
</feature>
<evidence type="ECO:0000256" key="1">
    <source>
        <dbReference type="ARBA" id="ARBA00004651"/>
    </source>
</evidence>
<keyword evidence="2 6" id="KW-1003">Cell membrane</keyword>
<dbReference type="GO" id="GO:0005886">
    <property type="term" value="C:plasma membrane"/>
    <property type="evidence" value="ECO:0007669"/>
    <property type="project" value="UniProtKB-SubCell"/>
</dbReference>
<evidence type="ECO:0000313" key="8">
    <source>
        <dbReference type="EMBL" id="TGE06161.1"/>
    </source>
</evidence>
<dbReference type="Pfam" id="PF09335">
    <property type="entry name" value="VTT_dom"/>
    <property type="match status" value="1"/>
</dbReference>
<evidence type="ECO:0000259" key="7">
    <source>
        <dbReference type="Pfam" id="PF09335"/>
    </source>
</evidence>
<gene>
    <name evidence="8" type="ORF">EU556_14970</name>
</gene>
<sequence>MTSTTTQAATAPKRSSRTPLYGSIVLVAALLACWFFWPAFQAAIREAYDVLSSGEQERISTWMHQFGFWGPIVLVLAMVVQMFLFVINVVLLILVAILAYGPWWGSLLALVGVVLASSVGYGLGHLLGESFVAKVLGQKAERKMIDIVQRYGVWAVVIARLSPALSDDAISFVAGLARMGYLKFITATVAGVVPLIALLAYLGENSQRLKTGLLWVTGVSLLLFGGYIWWDKRRTKKNKST</sequence>
<evidence type="ECO:0000256" key="5">
    <source>
        <dbReference type="ARBA" id="ARBA00023136"/>
    </source>
</evidence>
<keyword evidence="9" id="KW-1185">Reference proteome</keyword>
<keyword evidence="3 6" id="KW-0812">Transmembrane</keyword>
<comment type="caution">
    <text evidence="8">The sequence shown here is derived from an EMBL/GenBank/DDBJ whole genome shotgun (WGS) entry which is preliminary data.</text>
</comment>
<keyword evidence="4 6" id="KW-1133">Transmembrane helix</keyword>
<dbReference type="InterPro" id="IPR015414">
    <property type="entry name" value="TMEM64"/>
</dbReference>
<evidence type="ECO:0000256" key="6">
    <source>
        <dbReference type="RuleBase" id="RU366058"/>
    </source>
</evidence>
<evidence type="ECO:0000313" key="9">
    <source>
        <dbReference type="Proteomes" id="UP000298337"/>
    </source>
</evidence>
<evidence type="ECO:0000256" key="2">
    <source>
        <dbReference type="ARBA" id="ARBA00022475"/>
    </source>
</evidence>
<organism evidence="8 9">
    <name type="scientific">Hymenobacter fodinae</name>
    <dbReference type="NCBI Taxonomy" id="2510796"/>
    <lineage>
        <taxon>Bacteria</taxon>
        <taxon>Pseudomonadati</taxon>
        <taxon>Bacteroidota</taxon>
        <taxon>Cytophagia</taxon>
        <taxon>Cytophagales</taxon>
        <taxon>Hymenobacteraceae</taxon>
        <taxon>Hymenobacter</taxon>
    </lineage>
</organism>
<comment type="subcellular location">
    <subcellularLocation>
        <location evidence="1 6">Cell membrane</location>
        <topology evidence="1 6">Multi-pass membrane protein</topology>
    </subcellularLocation>
</comment>
<evidence type="ECO:0000256" key="3">
    <source>
        <dbReference type="ARBA" id="ARBA00022692"/>
    </source>
</evidence>
<dbReference type="EMBL" id="SRLA01000003">
    <property type="protein sequence ID" value="TGE06161.1"/>
    <property type="molecule type" value="Genomic_DNA"/>
</dbReference>
<proteinExistence type="inferred from homology"/>
<dbReference type="Proteomes" id="UP000298337">
    <property type="component" value="Unassembled WGS sequence"/>
</dbReference>
<feature type="transmembrane region" description="Helical" evidence="6">
    <location>
        <begin position="181"/>
        <end position="201"/>
    </location>
</feature>
<reference evidence="8 9" key="1">
    <citation type="submission" date="2019-04" db="EMBL/GenBank/DDBJ databases">
        <authorList>
            <person name="Feng G."/>
            <person name="Zhang J."/>
            <person name="Zhu H."/>
        </authorList>
    </citation>
    <scope>NUCLEOTIDE SEQUENCE [LARGE SCALE GENOMIC DNA]</scope>
    <source>
        <strain evidence="8 9">92R-1</strain>
    </source>
</reference>
<feature type="transmembrane region" description="Helical" evidence="6">
    <location>
        <begin position="213"/>
        <end position="230"/>
    </location>
</feature>
<feature type="transmembrane region" description="Helical" evidence="6">
    <location>
        <begin position="20"/>
        <end position="37"/>
    </location>
</feature>
<dbReference type="OrthoDB" id="9812980at2"/>
<feature type="transmembrane region" description="Helical" evidence="6">
    <location>
        <begin position="68"/>
        <end position="97"/>
    </location>
</feature>
<dbReference type="PANTHER" id="PTHR12677:SF59">
    <property type="entry name" value="GOLGI APPARATUS MEMBRANE PROTEIN TVP38-RELATED"/>
    <property type="match status" value="1"/>
</dbReference>
<dbReference type="InterPro" id="IPR032816">
    <property type="entry name" value="VTT_dom"/>
</dbReference>
<dbReference type="RefSeq" id="WP_135434952.1">
    <property type="nucleotide sequence ID" value="NZ_SRLA01000003.1"/>
</dbReference>
<accession>A0A4Z0P4F5</accession>
<keyword evidence="5 6" id="KW-0472">Membrane</keyword>
<name>A0A4Z0P4F5_9BACT</name>
<comment type="similarity">
    <text evidence="6">Belongs to the TVP38/TMEM64 family.</text>
</comment>
<dbReference type="AlphaFoldDB" id="A0A4Z0P4F5"/>
<feature type="transmembrane region" description="Helical" evidence="6">
    <location>
        <begin position="103"/>
        <end position="124"/>
    </location>
</feature>
<evidence type="ECO:0000256" key="4">
    <source>
        <dbReference type="ARBA" id="ARBA00022989"/>
    </source>
</evidence>